<comment type="caution">
    <text evidence="1">The sequence shown here is derived from an EMBL/GenBank/DDBJ whole genome shotgun (WGS) entry which is preliminary data.</text>
</comment>
<dbReference type="Proteomes" id="UP000569732">
    <property type="component" value="Unassembled WGS sequence"/>
</dbReference>
<evidence type="ECO:0000313" key="2">
    <source>
        <dbReference type="Proteomes" id="UP000569732"/>
    </source>
</evidence>
<gene>
    <name evidence="1" type="ORF">H0A36_17440</name>
</gene>
<sequence length="201" mass="23079">MSKVVLLSDHKKEYENTEGPGLEDNGVYSGFSDRMNEFLDHVKMDLPPLDKGRISYIAELTGCSRQIVSIWLTKNKPPRDSVDQDKKTSLFKLVAYFMKHLDTDVSLYRIVAWLRYGDEAIESPFKQKQVDDLKQELLIPLAAKVIVEEAKAANMSMSAFNLQLVLEETLNILFDFDVMSYKNILPPHRKIILQCIKNNSH</sequence>
<dbReference type="AlphaFoldDB" id="A0A853I1F4"/>
<protein>
    <submittedName>
        <fullName evidence="1">Uncharacterized protein</fullName>
    </submittedName>
</protein>
<dbReference type="RefSeq" id="WP_180569823.1">
    <property type="nucleotide sequence ID" value="NZ_JACCKB010000030.1"/>
</dbReference>
<proteinExistence type="predicted"/>
<evidence type="ECO:0000313" key="1">
    <source>
        <dbReference type="EMBL" id="NYZ67800.1"/>
    </source>
</evidence>
<dbReference type="EMBL" id="JACCKB010000030">
    <property type="protein sequence ID" value="NYZ67800.1"/>
    <property type="molecule type" value="Genomic_DNA"/>
</dbReference>
<reference evidence="1 2" key="1">
    <citation type="submission" date="2020-07" db="EMBL/GenBank/DDBJ databases">
        <title>Endozoicomonas sp. nov., isolated from sediment.</title>
        <authorList>
            <person name="Gu T."/>
        </authorList>
    </citation>
    <scope>NUCLEOTIDE SEQUENCE [LARGE SCALE GENOMIC DNA]</scope>
    <source>
        <strain evidence="1 2">SM1973</strain>
    </source>
</reference>
<name>A0A853I1F4_9GAMM</name>
<organism evidence="1 2">
    <name type="scientific">Spartinivicinus marinus</name>
    <dbReference type="NCBI Taxonomy" id="2994442"/>
    <lineage>
        <taxon>Bacteria</taxon>
        <taxon>Pseudomonadati</taxon>
        <taxon>Pseudomonadota</taxon>
        <taxon>Gammaproteobacteria</taxon>
        <taxon>Oceanospirillales</taxon>
        <taxon>Zooshikellaceae</taxon>
        <taxon>Spartinivicinus</taxon>
    </lineage>
</organism>
<keyword evidence="2" id="KW-1185">Reference proteome</keyword>
<accession>A0A853I1F4</accession>